<dbReference type="SUPFAM" id="SSF50998">
    <property type="entry name" value="Quinoprotein alcohol dehydrogenase-like"/>
    <property type="match status" value="1"/>
</dbReference>
<keyword evidence="4" id="KW-0175">Coiled coil</keyword>
<organism evidence="6 7">
    <name type="scientific">Drosophila arizonae</name>
    <name type="common">Fruit fly</name>
    <dbReference type="NCBI Taxonomy" id="7263"/>
    <lineage>
        <taxon>Eukaryota</taxon>
        <taxon>Metazoa</taxon>
        <taxon>Ecdysozoa</taxon>
        <taxon>Arthropoda</taxon>
        <taxon>Hexapoda</taxon>
        <taxon>Insecta</taxon>
        <taxon>Pterygota</taxon>
        <taxon>Neoptera</taxon>
        <taxon>Endopterygota</taxon>
        <taxon>Diptera</taxon>
        <taxon>Brachycera</taxon>
        <taxon>Muscomorpha</taxon>
        <taxon>Ephydroidea</taxon>
        <taxon>Drosophilidae</taxon>
        <taxon>Drosophila</taxon>
    </lineage>
</organism>
<evidence type="ECO:0000256" key="2">
    <source>
        <dbReference type="ARBA" id="ARBA00022737"/>
    </source>
</evidence>
<reference evidence="6" key="1">
    <citation type="journal article" date="1997" name="Nucleic Acids Res.">
        <title>tRNAscan-SE: a program for improved detection of transfer RNA genes in genomic sequence.</title>
        <authorList>
            <person name="Lowe T.M."/>
            <person name="Eddy S.R."/>
        </authorList>
    </citation>
    <scope>NUCLEOTIDE SEQUENCE [LARGE SCALE GENOMIC DNA]</scope>
</reference>
<reference evidence="7" key="3">
    <citation type="submission" date="2025-08" db="UniProtKB">
        <authorList>
            <consortium name="RefSeq"/>
        </authorList>
    </citation>
    <scope>IDENTIFICATION</scope>
    <source>
        <tissue evidence="7">Whole organism</tissue>
    </source>
</reference>
<dbReference type="InterPro" id="IPR019775">
    <property type="entry name" value="WD40_repeat_CS"/>
</dbReference>
<accession>A0ABM1PQK3</accession>
<keyword evidence="6" id="KW-1185">Reference proteome</keyword>
<feature type="repeat" description="WD" evidence="3">
    <location>
        <begin position="119"/>
        <end position="152"/>
    </location>
</feature>
<dbReference type="InterPro" id="IPR011047">
    <property type="entry name" value="Quinoprotein_ADH-like_sf"/>
</dbReference>
<evidence type="ECO:0000256" key="3">
    <source>
        <dbReference type="PROSITE-ProRule" id="PRU00221"/>
    </source>
</evidence>
<dbReference type="Pfam" id="PF00400">
    <property type="entry name" value="WD40"/>
    <property type="match status" value="2"/>
</dbReference>
<dbReference type="PROSITE" id="PS00678">
    <property type="entry name" value="WD_REPEATS_1"/>
    <property type="match status" value="1"/>
</dbReference>
<evidence type="ECO:0000313" key="7">
    <source>
        <dbReference type="RefSeq" id="XP_017869489.1"/>
    </source>
</evidence>
<dbReference type="SMART" id="SM00320">
    <property type="entry name" value="WD40"/>
    <property type="match status" value="4"/>
</dbReference>
<dbReference type="RefSeq" id="XP_017869489.1">
    <property type="nucleotide sequence ID" value="XM_018014000.1"/>
</dbReference>
<sequence length="475" mass="52426">MGDIGEALFISTLNNERASCCVQDLRTGTDLMRYKGGGTMQPHSLQMLEDHFVIAANSTKPLLHVWPINGQEQMTSIRYVVPGKVNALALTPDSAYLVAAIQETIYVWHLNSGRLLNTLSKHYQPINCIRFTDNGEHFVTGGKDGAVLVWSLTRAVAPFGGGDSEENAPLYNFNDHGLAVTDVHIGLGGIRAFMYTVSMDRCCKIYDLSDGTMLLSVVFPVSLHSVIVDKLETSVYVGTSEGQVLVFHMDKVPRMKEYHLEEEESQAFVGHTAGTAITCLALSVNAQQLISGGEDKQVCIWDVVSRQLVKSISQPGAITNLYLRLISTSRFHPGPKEQKSFADNLKRMISPDDDDDCIELLITEEYPKAPKFLEPNYDNSYDGSAGNSVSLSDDYEDVAMSEPEEESSDVDAEMPEAAASALQAELAELRAENARLKLDAKRLKDVNIKDQILSPVQSGKPPKKNKKPRFFVYNQ</sequence>
<dbReference type="GeneID" id="108618095"/>
<dbReference type="Proteomes" id="UP000694904">
    <property type="component" value="Chromosome X"/>
</dbReference>
<proteinExistence type="predicted"/>
<evidence type="ECO:0000256" key="4">
    <source>
        <dbReference type="SAM" id="Coils"/>
    </source>
</evidence>
<name>A0ABM1PQK3_DROAR</name>
<feature type="compositionally biased region" description="Acidic residues" evidence="5">
    <location>
        <begin position="396"/>
        <end position="414"/>
    </location>
</feature>
<feature type="repeat" description="WD" evidence="3">
    <location>
        <begin position="277"/>
        <end position="311"/>
    </location>
</feature>
<dbReference type="PANTHER" id="PTHR18763">
    <property type="entry name" value="WD-REPEAT PROTEIN 18"/>
    <property type="match status" value="1"/>
</dbReference>
<feature type="coiled-coil region" evidence="4">
    <location>
        <begin position="419"/>
        <end position="446"/>
    </location>
</feature>
<dbReference type="PROSITE" id="PS50294">
    <property type="entry name" value="WD_REPEATS_REGION"/>
    <property type="match status" value="1"/>
</dbReference>
<keyword evidence="2" id="KW-0677">Repeat</keyword>
<feature type="region of interest" description="Disordered" evidence="5">
    <location>
        <begin position="451"/>
        <end position="475"/>
    </location>
</feature>
<reference evidence="6" key="2">
    <citation type="journal article" date="2016" name="G3 (Bethesda)">
        <title>Genome Evolution in Three Species of Cactophilic Drosophila.</title>
        <authorList>
            <person name="Sanchez-Flores A."/>
            <person name="Penazola F."/>
            <person name="Carpinteyro-Ponce J."/>
            <person name="Nazario-Yepiz N."/>
            <person name="Abreu-Goodger C."/>
            <person name="Machado C.A."/>
            <person name="Markow T.A."/>
        </authorList>
    </citation>
    <scope>NUCLEOTIDE SEQUENCE [LARGE SCALE GENOMIC DNA]</scope>
</reference>
<dbReference type="InterPro" id="IPR015943">
    <property type="entry name" value="WD40/YVTN_repeat-like_dom_sf"/>
</dbReference>
<evidence type="ECO:0000313" key="6">
    <source>
        <dbReference type="Proteomes" id="UP000694904"/>
    </source>
</evidence>
<keyword evidence="1 3" id="KW-0853">WD repeat</keyword>
<gene>
    <name evidence="7" type="primary">LOC108618095</name>
</gene>
<protein>
    <submittedName>
        <fullName evidence="7">WD repeat-containing protein 18</fullName>
    </submittedName>
</protein>
<dbReference type="InterPro" id="IPR045227">
    <property type="entry name" value="WDR18/Ipi3/RID3"/>
</dbReference>
<evidence type="ECO:0000256" key="1">
    <source>
        <dbReference type="ARBA" id="ARBA00022574"/>
    </source>
</evidence>
<feature type="region of interest" description="Disordered" evidence="5">
    <location>
        <begin position="396"/>
        <end position="419"/>
    </location>
</feature>
<dbReference type="PROSITE" id="PS50082">
    <property type="entry name" value="WD_REPEATS_2"/>
    <property type="match status" value="2"/>
</dbReference>
<dbReference type="Gene3D" id="2.130.10.10">
    <property type="entry name" value="YVTN repeat-like/Quinoprotein amine dehydrogenase"/>
    <property type="match status" value="2"/>
</dbReference>
<dbReference type="PANTHER" id="PTHR18763:SF0">
    <property type="entry name" value="WD REPEAT-CONTAINING PROTEIN 18"/>
    <property type="match status" value="1"/>
</dbReference>
<evidence type="ECO:0000256" key="5">
    <source>
        <dbReference type="SAM" id="MobiDB-lite"/>
    </source>
</evidence>
<dbReference type="InterPro" id="IPR001680">
    <property type="entry name" value="WD40_rpt"/>
</dbReference>